<keyword evidence="8" id="KW-1185">Reference proteome</keyword>
<dbReference type="InterPro" id="IPR000524">
    <property type="entry name" value="Tscrpt_reg_HTH_GntR"/>
</dbReference>
<dbReference type="InterPro" id="IPR004839">
    <property type="entry name" value="Aminotransferase_I/II_large"/>
</dbReference>
<evidence type="ECO:0000256" key="4">
    <source>
        <dbReference type="ARBA" id="ARBA00023125"/>
    </source>
</evidence>
<sequence>MTRTVSARRVADLVGDFDREPAYRGLAEGLRVLITDGRVATGTRLPSERDLTAALDVSRTTVTRAYAELREHGYLVSRQGSGSLAALPGPSTRSDHLLHPSSVTPDEIDLTIAAGPPGPGVAAAYDAAVAALPAYLSGSGYHPSGLPVLREAVAQSYADRGLPTSPDQVLVVPGALAGVAVAARALLGTGDRVLLQSPTYPNAIAALRGSRLAGVDTSLDGADQHAADLVAAVRQVAPRVGYLVPDFHNPTGLLLDEDGRARVAAALGVTGTTAVVDESLAALRLDGDAMPVPLAAHATSAWSIGSLSKTHWGGLRVGWLRVPRADVDRAFRARLALDLGCPVVEQLAAAHLIGTPGLLEHRREQLAASQAAAYDTLRRHLPDWRVPRPLGGLSLWCELPEPLSTTLVARAADHGVLLAPGPAFAPEGGLARFVRVPYGLPPHLLTEAGARLGAAWQDTLAAPGRIGRPTDPTLVA</sequence>
<keyword evidence="4" id="KW-0238">DNA-binding</keyword>
<dbReference type="RefSeq" id="WP_229660630.1">
    <property type="nucleotide sequence ID" value="NZ_BMKQ01000001.1"/>
</dbReference>
<feature type="domain" description="HTH gntR-type" evidence="6">
    <location>
        <begin position="20"/>
        <end position="88"/>
    </location>
</feature>
<keyword evidence="5" id="KW-0804">Transcription</keyword>
<dbReference type="GO" id="GO:0003677">
    <property type="term" value="F:DNA binding"/>
    <property type="evidence" value="ECO:0007669"/>
    <property type="project" value="UniProtKB-KW"/>
</dbReference>
<dbReference type="InterPro" id="IPR015421">
    <property type="entry name" value="PyrdxlP-dep_Trfase_major"/>
</dbReference>
<dbReference type="PANTHER" id="PTHR46577">
    <property type="entry name" value="HTH-TYPE TRANSCRIPTIONAL REGULATORY PROTEIN GABR"/>
    <property type="match status" value="1"/>
</dbReference>
<dbReference type="Proteomes" id="UP000649179">
    <property type="component" value="Unassembled WGS sequence"/>
</dbReference>
<dbReference type="CDD" id="cd07377">
    <property type="entry name" value="WHTH_GntR"/>
    <property type="match status" value="1"/>
</dbReference>
<evidence type="ECO:0000256" key="5">
    <source>
        <dbReference type="ARBA" id="ARBA00023163"/>
    </source>
</evidence>
<dbReference type="Gene3D" id="3.40.640.10">
    <property type="entry name" value="Type I PLP-dependent aspartate aminotransferase-like (Major domain)"/>
    <property type="match status" value="1"/>
</dbReference>
<proteinExistence type="inferred from homology"/>
<accession>A0A917F1N6</accession>
<dbReference type="AlphaFoldDB" id="A0A917F1N6"/>
<dbReference type="PANTHER" id="PTHR46577:SF1">
    <property type="entry name" value="HTH-TYPE TRANSCRIPTIONAL REGULATORY PROTEIN GABR"/>
    <property type="match status" value="1"/>
</dbReference>
<dbReference type="InterPro" id="IPR036388">
    <property type="entry name" value="WH-like_DNA-bd_sf"/>
</dbReference>
<dbReference type="InterPro" id="IPR036390">
    <property type="entry name" value="WH_DNA-bd_sf"/>
</dbReference>
<dbReference type="Pfam" id="PF00392">
    <property type="entry name" value="GntR"/>
    <property type="match status" value="1"/>
</dbReference>
<dbReference type="PRINTS" id="PR00035">
    <property type="entry name" value="HTHGNTR"/>
</dbReference>
<dbReference type="Pfam" id="PF00155">
    <property type="entry name" value="Aminotran_1_2"/>
    <property type="match status" value="1"/>
</dbReference>
<dbReference type="GO" id="GO:0030170">
    <property type="term" value="F:pyridoxal phosphate binding"/>
    <property type="evidence" value="ECO:0007669"/>
    <property type="project" value="InterPro"/>
</dbReference>
<evidence type="ECO:0000256" key="3">
    <source>
        <dbReference type="ARBA" id="ARBA00023015"/>
    </source>
</evidence>
<dbReference type="CDD" id="cd00609">
    <property type="entry name" value="AAT_like"/>
    <property type="match status" value="1"/>
</dbReference>
<dbReference type="SUPFAM" id="SSF46785">
    <property type="entry name" value="Winged helix' DNA-binding domain"/>
    <property type="match status" value="1"/>
</dbReference>
<dbReference type="SUPFAM" id="SSF53383">
    <property type="entry name" value="PLP-dependent transferases"/>
    <property type="match status" value="1"/>
</dbReference>
<dbReference type="GO" id="GO:0003700">
    <property type="term" value="F:DNA-binding transcription factor activity"/>
    <property type="evidence" value="ECO:0007669"/>
    <property type="project" value="InterPro"/>
</dbReference>
<name>A0A917F1N6_9ACTN</name>
<dbReference type="SMART" id="SM00345">
    <property type="entry name" value="HTH_GNTR"/>
    <property type="match status" value="1"/>
</dbReference>
<evidence type="ECO:0000313" key="8">
    <source>
        <dbReference type="Proteomes" id="UP000649179"/>
    </source>
</evidence>
<evidence type="ECO:0000259" key="6">
    <source>
        <dbReference type="PROSITE" id="PS50949"/>
    </source>
</evidence>
<comment type="caution">
    <text evidence="7">The sequence shown here is derived from an EMBL/GenBank/DDBJ whole genome shotgun (WGS) entry which is preliminary data.</text>
</comment>
<gene>
    <name evidence="7" type="ORF">GCM10011519_11450</name>
</gene>
<dbReference type="InterPro" id="IPR051446">
    <property type="entry name" value="HTH_trans_reg/aminotransferase"/>
</dbReference>
<organism evidence="7 8">
    <name type="scientific">Marmoricola endophyticus</name>
    <dbReference type="NCBI Taxonomy" id="2040280"/>
    <lineage>
        <taxon>Bacteria</taxon>
        <taxon>Bacillati</taxon>
        <taxon>Actinomycetota</taxon>
        <taxon>Actinomycetes</taxon>
        <taxon>Propionibacteriales</taxon>
        <taxon>Nocardioidaceae</taxon>
        <taxon>Marmoricola</taxon>
    </lineage>
</organism>
<reference evidence="7" key="2">
    <citation type="submission" date="2020-09" db="EMBL/GenBank/DDBJ databases">
        <authorList>
            <person name="Sun Q."/>
            <person name="Zhou Y."/>
        </authorList>
    </citation>
    <scope>NUCLEOTIDE SEQUENCE</scope>
    <source>
        <strain evidence="7">CGMCC 1.16067</strain>
    </source>
</reference>
<keyword evidence="2" id="KW-0663">Pyridoxal phosphate</keyword>
<evidence type="ECO:0000256" key="2">
    <source>
        <dbReference type="ARBA" id="ARBA00022898"/>
    </source>
</evidence>
<evidence type="ECO:0000256" key="1">
    <source>
        <dbReference type="ARBA" id="ARBA00005384"/>
    </source>
</evidence>
<protein>
    <submittedName>
        <fullName evidence="7">GntR family transcriptional regulator</fullName>
    </submittedName>
</protein>
<comment type="similarity">
    <text evidence="1">In the C-terminal section; belongs to the class-I pyridoxal-phosphate-dependent aminotransferase family.</text>
</comment>
<keyword evidence="3" id="KW-0805">Transcription regulation</keyword>
<dbReference type="EMBL" id="BMKQ01000001">
    <property type="protein sequence ID" value="GGF39530.1"/>
    <property type="molecule type" value="Genomic_DNA"/>
</dbReference>
<reference evidence="7" key="1">
    <citation type="journal article" date="2014" name="Int. J. Syst. Evol. Microbiol.">
        <title>Complete genome sequence of Corynebacterium casei LMG S-19264T (=DSM 44701T), isolated from a smear-ripened cheese.</title>
        <authorList>
            <consortium name="US DOE Joint Genome Institute (JGI-PGF)"/>
            <person name="Walter F."/>
            <person name="Albersmeier A."/>
            <person name="Kalinowski J."/>
            <person name="Ruckert C."/>
        </authorList>
    </citation>
    <scope>NUCLEOTIDE SEQUENCE</scope>
    <source>
        <strain evidence="7">CGMCC 1.16067</strain>
    </source>
</reference>
<dbReference type="PROSITE" id="PS50949">
    <property type="entry name" value="HTH_GNTR"/>
    <property type="match status" value="1"/>
</dbReference>
<dbReference type="InterPro" id="IPR015424">
    <property type="entry name" value="PyrdxlP-dep_Trfase"/>
</dbReference>
<dbReference type="Gene3D" id="1.10.10.10">
    <property type="entry name" value="Winged helix-like DNA-binding domain superfamily/Winged helix DNA-binding domain"/>
    <property type="match status" value="1"/>
</dbReference>
<evidence type="ECO:0000313" key="7">
    <source>
        <dbReference type="EMBL" id="GGF39530.1"/>
    </source>
</evidence>